<evidence type="ECO:0008006" key="4">
    <source>
        <dbReference type="Google" id="ProtNLM"/>
    </source>
</evidence>
<name>A0AA35U1B4_GEOBA</name>
<reference evidence="2" key="1">
    <citation type="submission" date="2023-03" db="EMBL/GenBank/DDBJ databases">
        <authorList>
            <person name="Steffen K."/>
            <person name="Cardenas P."/>
        </authorList>
    </citation>
    <scope>NUCLEOTIDE SEQUENCE</scope>
</reference>
<dbReference type="EMBL" id="CASHTH010004488">
    <property type="protein sequence ID" value="CAI8058049.1"/>
    <property type="molecule type" value="Genomic_DNA"/>
</dbReference>
<evidence type="ECO:0000313" key="2">
    <source>
        <dbReference type="EMBL" id="CAI8058049.1"/>
    </source>
</evidence>
<sequence length="61" mass="7053">MARLWAALCGVLWICRGSELLRGTCCLSDPTWSRSWSQNHHRPETAECPRQYVESSTLRVF</sequence>
<comment type="caution">
    <text evidence="2">The sequence shown here is derived from an EMBL/GenBank/DDBJ whole genome shotgun (WGS) entry which is preliminary data.</text>
</comment>
<keyword evidence="1" id="KW-0732">Signal</keyword>
<evidence type="ECO:0000313" key="3">
    <source>
        <dbReference type="Proteomes" id="UP001174909"/>
    </source>
</evidence>
<keyword evidence="3" id="KW-1185">Reference proteome</keyword>
<dbReference type="AlphaFoldDB" id="A0AA35U1B4"/>
<feature type="chain" id="PRO_5041431656" description="Secreted protein" evidence="1">
    <location>
        <begin position="18"/>
        <end position="61"/>
    </location>
</feature>
<feature type="signal peptide" evidence="1">
    <location>
        <begin position="1"/>
        <end position="17"/>
    </location>
</feature>
<protein>
    <recommendedName>
        <fullName evidence="4">Secreted protein</fullName>
    </recommendedName>
</protein>
<accession>A0AA35U1B4</accession>
<gene>
    <name evidence="2" type="ORF">GBAR_LOCUS31576</name>
</gene>
<dbReference type="Proteomes" id="UP001174909">
    <property type="component" value="Unassembled WGS sequence"/>
</dbReference>
<evidence type="ECO:0000256" key="1">
    <source>
        <dbReference type="SAM" id="SignalP"/>
    </source>
</evidence>
<organism evidence="2 3">
    <name type="scientific">Geodia barretti</name>
    <name type="common">Barrett's horny sponge</name>
    <dbReference type="NCBI Taxonomy" id="519541"/>
    <lineage>
        <taxon>Eukaryota</taxon>
        <taxon>Metazoa</taxon>
        <taxon>Porifera</taxon>
        <taxon>Demospongiae</taxon>
        <taxon>Heteroscleromorpha</taxon>
        <taxon>Tetractinellida</taxon>
        <taxon>Astrophorina</taxon>
        <taxon>Geodiidae</taxon>
        <taxon>Geodia</taxon>
    </lineage>
</organism>
<proteinExistence type="predicted"/>